<sequence length="50" mass="5543">MLLRVIDNATPSHLHVPALLSDLNLSSDASNVTVHGMKRSNNFVLNFLNR</sequence>
<proteinExistence type="predicted"/>
<protein>
    <submittedName>
        <fullName evidence="1">Uncharacterized protein</fullName>
    </submittedName>
</protein>
<evidence type="ECO:0000313" key="2">
    <source>
        <dbReference type="Proteomes" id="UP000054826"/>
    </source>
</evidence>
<name>A0A0V1GD55_TRIPS</name>
<organism evidence="1 2">
    <name type="scientific">Trichinella pseudospiralis</name>
    <name type="common">Parasitic roundworm</name>
    <dbReference type="NCBI Taxonomy" id="6337"/>
    <lineage>
        <taxon>Eukaryota</taxon>
        <taxon>Metazoa</taxon>
        <taxon>Ecdysozoa</taxon>
        <taxon>Nematoda</taxon>
        <taxon>Enoplea</taxon>
        <taxon>Dorylaimia</taxon>
        <taxon>Trichinellida</taxon>
        <taxon>Trichinellidae</taxon>
        <taxon>Trichinella</taxon>
    </lineage>
</organism>
<dbReference type="AlphaFoldDB" id="A0A0V1GD55"/>
<evidence type="ECO:0000313" key="1">
    <source>
        <dbReference type="EMBL" id="KRY96180.1"/>
    </source>
</evidence>
<reference evidence="1 2" key="1">
    <citation type="submission" date="2015-01" db="EMBL/GenBank/DDBJ databases">
        <title>Evolution of Trichinella species and genotypes.</title>
        <authorList>
            <person name="Korhonen P.K."/>
            <person name="Edoardo P."/>
            <person name="Giuseppe L.R."/>
            <person name="Gasser R.B."/>
        </authorList>
    </citation>
    <scope>NUCLEOTIDE SEQUENCE [LARGE SCALE GENOMIC DNA]</scope>
    <source>
        <strain evidence="1">ISS176</strain>
    </source>
</reference>
<gene>
    <name evidence="1" type="ORF">T4C_10503</name>
</gene>
<dbReference type="EMBL" id="JYDV01003685">
    <property type="protein sequence ID" value="KRY96180.1"/>
    <property type="molecule type" value="Genomic_DNA"/>
</dbReference>
<comment type="caution">
    <text evidence="1">The sequence shown here is derived from an EMBL/GenBank/DDBJ whole genome shotgun (WGS) entry which is preliminary data.</text>
</comment>
<accession>A0A0V1GD55</accession>
<dbReference type="Proteomes" id="UP000054826">
    <property type="component" value="Unassembled WGS sequence"/>
</dbReference>